<dbReference type="AlphaFoldDB" id="A0A074M4L0"/>
<dbReference type="Proteomes" id="UP000027931">
    <property type="component" value="Unassembled WGS sequence"/>
</dbReference>
<proteinExistence type="predicted"/>
<protein>
    <submittedName>
        <fullName evidence="1">Uncharacterized protein</fullName>
    </submittedName>
</protein>
<dbReference type="RefSeq" id="WP_038094561.1">
    <property type="nucleotide sequence ID" value="NZ_JMIR01000055.1"/>
</dbReference>
<evidence type="ECO:0000313" key="1">
    <source>
        <dbReference type="EMBL" id="KEO80937.1"/>
    </source>
</evidence>
<dbReference type="EMBL" id="JMIR01000055">
    <property type="protein sequence ID" value="KEO80937.1"/>
    <property type="molecule type" value="Genomic_DNA"/>
</dbReference>
<evidence type="ECO:0000313" key="2">
    <source>
        <dbReference type="Proteomes" id="UP000027931"/>
    </source>
</evidence>
<keyword evidence="2" id="KW-1185">Reference proteome</keyword>
<organism evidence="1 2">
    <name type="scientific">Tumebacillus flagellatus</name>
    <dbReference type="NCBI Taxonomy" id="1157490"/>
    <lineage>
        <taxon>Bacteria</taxon>
        <taxon>Bacillati</taxon>
        <taxon>Bacillota</taxon>
        <taxon>Bacilli</taxon>
        <taxon>Bacillales</taxon>
        <taxon>Alicyclobacillaceae</taxon>
        <taxon>Tumebacillus</taxon>
    </lineage>
</organism>
<sequence length="121" mass="14658">MPKKYSQQPDVQLIPYYEYDPSIHNIEYRYFETPEYQNAVNQFYTNLYTQQLQQQQSLGDFRGQYDFRRPPYGYGYHPYGYHPWGYGGYHPLGYHPWGYGYHPYGGYGYQYGYHKDGSHSR</sequence>
<comment type="caution">
    <text evidence="1">The sequence shown here is derived from an EMBL/GenBank/DDBJ whole genome shotgun (WGS) entry which is preliminary data.</text>
</comment>
<gene>
    <name evidence="1" type="ORF">EL26_23595</name>
</gene>
<reference evidence="1 2" key="1">
    <citation type="journal article" date="2013" name="Int. J. Syst. Evol. Microbiol.">
        <title>Tumebacillus flagellatus sp. nov., an alpha-amylase/pullulanase-producing bacterium isolated from cassava wastewater.</title>
        <authorList>
            <person name="Wang Q."/>
            <person name="Xie N."/>
            <person name="Qin Y."/>
            <person name="Shen N."/>
            <person name="Zhu J."/>
            <person name="Mi H."/>
            <person name="Huang R."/>
        </authorList>
    </citation>
    <scope>NUCLEOTIDE SEQUENCE [LARGE SCALE GENOMIC DNA]</scope>
    <source>
        <strain evidence="1 2">GST4</strain>
    </source>
</reference>
<accession>A0A074M4L0</accession>
<name>A0A074M4L0_9BACL</name>